<protein>
    <submittedName>
        <fullName evidence="1">Uncharacterized protein</fullName>
    </submittedName>
</protein>
<evidence type="ECO:0000313" key="2">
    <source>
        <dbReference type="Proteomes" id="UP000220639"/>
    </source>
</evidence>
<dbReference type="AlphaFoldDB" id="A0A285B0I7"/>
<organism evidence="1 2">
    <name type="scientific">Klebsiella grimontii</name>
    <dbReference type="NCBI Taxonomy" id="2058152"/>
    <lineage>
        <taxon>Bacteria</taxon>
        <taxon>Pseudomonadati</taxon>
        <taxon>Pseudomonadota</taxon>
        <taxon>Gammaproteobacteria</taxon>
        <taxon>Enterobacterales</taxon>
        <taxon>Enterobacteriaceae</taxon>
        <taxon>Klebsiella/Raoultella group</taxon>
        <taxon>Klebsiella</taxon>
    </lineage>
</organism>
<dbReference type="RefSeq" id="WP_133116568.1">
    <property type="nucleotide sequence ID" value="NZ_CBCSJA010000004.1"/>
</dbReference>
<dbReference type="Proteomes" id="UP000220639">
    <property type="component" value="Unassembled WGS sequence"/>
</dbReference>
<gene>
    <name evidence="1" type="ORF">KOSB73_220583</name>
</gene>
<sequence length="113" mass="12315">MAIHPILTSPAQANNISGKTYFDNGYIRKEYEITVFNNNTTEHFHGTKITGCGRSKRWGIVPPENGAKLAAFVDLALPAVRATRQECARNSAIPLLHGGAKHVTVHTFMANIG</sequence>
<reference evidence="2" key="1">
    <citation type="submission" date="2017-08" db="EMBL/GenBank/DDBJ databases">
        <authorList>
            <person name="Brisse S."/>
        </authorList>
    </citation>
    <scope>NUCLEOTIDE SEQUENCE [LARGE SCALE GENOMIC DNA]</scope>
    <source>
        <strain evidence="2">06D021</strain>
    </source>
</reference>
<name>A0A285B0I7_9ENTR</name>
<accession>A0A285B0I7</accession>
<evidence type="ECO:0000313" key="1">
    <source>
        <dbReference type="EMBL" id="SNU34464.1"/>
    </source>
</evidence>
<dbReference type="EMBL" id="FZTC01000015">
    <property type="protein sequence ID" value="SNU34464.1"/>
    <property type="molecule type" value="Genomic_DNA"/>
</dbReference>
<proteinExistence type="predicted"/>